<sequence>MANIFYKKHSTIAFKRPDFIKSGFCACTEPVSQRSLSLRSFYAFTNKSDALLGERSEGTKRTTSFPPITNIFCNRLTSSTRKSFFYNNSNNIKFQSALHAGNMNIESKTSFSSGRAIRLRKNKRLSIAYNLTKGPVKATSVQYLRGFFLQYLLLQKNGYFLDINKYGLRIGRFATKQLSMREPPLARPSSLRSQSERSERASEYVSSQFSDARYDWNVIRTPLFTQSLRNSVFKFYKNFTQSRTNTSKIRHKRPFFCYWLLPFFGFITSCSEYNASQNKITTNMRETTSVFDTNSEARAVSMPGRLTISASHSNIKYSGSLPNSFLIFEEYNFAHSLCSFQQILFKLTNKQVDSEVHGNMFSFQRSEHVAFQIPEQRPNNISITNTDQPANLLLKSREKANLDLSSLFSNNILFELSKTKSLISKIQIENQSSLTHCAHPLDFNSLFICELSKHRNNLLSKQSLAESYTHRFATHHKIQKVRPARLQHSRSEFMSSKPFYLSVDSTAHSLRKNANNLINKLPIKLSGANVGSFCFFNNGSVKESQPARYTHELADVLNDLSNQQKQGERSEGLRNAPKLTSFAPVLSFIKASSLLDEFLKQSSLCSLSSQIKRRALNKQVRTNDFTNQNLNIAQELKPKKRKLTKNDSYALTSFVLQSLKKTLNNRLNSFLTQQRAHVLVEPFYLHARNARPSKQFMNLKNVLTFSELLDKYHPQSLLFLKKNTHEPILTNQKGDLSVDFKSLISELNQIPQPLQIRTASSPILMLTQLASLVRSPMLPTITGRASASCSSWQSTEAIASLSLRSPFLNGNYDNSNMRRSESNSPLYKDERSEYSEYSIVGPSVVQDQGELRMSASEYVSRESVSTHNLKIISKQFNIDIFNFGLFFCNASPLRANMGSNYYYFSTYLNSSLRKLTNYVLFQGREAALLNLHSEFSELAKESSLSSFSNSVHVKNKPSSFLLVKRKKYKASQFVKYKTLALEKLLRGFFSIKYSEPLRGVGIQKPKLFVQKTLNRSRIKRTLSLTVLKNKLATHPFKCPQYGLSQVRVSKHKVADLRSYGEIQHTRNLNPSYKGIATASPFIHQNERSERSDRFAAFPRPEGERKQALEQDRQIKRLSEHRSGPKVFARSTNLILKNRSFLKLTPFALNNLNLKGEYSLRSSFLFASQGRAREKGESSGIEKVRSRYARLENQHERSKTITRRKLDLLKRRKKKQKKETRRRKKRKRIAPRPYWIRSQIYSRLKKKDKNNITLTARDLDFAQELKNNSLRSQLTTFALWANKDLYTISRPVLGDLKRILWKSYWLRSHYIPYLNGMKKNLTKIKSSKVRWHFYTILQTLITIFLGSSSPLQKNPVDNKMWTREYTRKCNARSVHEMNLQANAAKRFNQTISLTSYAKSSEIGSLRLIFDSASLNRYFSNCFGEPKTFPFSSWQSAINLAEYNRLVYERIQNFVLSIRENLNMSGKIKTIPYNVGRHKLVSNTPTKDFWLKVGKLLTLEIQQKPIPFYYGYLSPGRAERVSSFLTPSKPRLYWALAKTNNGTAQAPKRKQLWAECTKLREQTKTNKTKKFLAKSQQFLNHFLERDIREAPEGGIKNNGNKMGTNIRRSELSEFDQQGSPGRAQRGGSYWRRGRASASSDKSQENLLANLQAIKNKIRKKEEKLEMLIAWKVRRQILQRTNWPRLRALSWWTACSHNTDILKSNVRIAASSGRAIVSRDGNAHKKGELNSVSRRALAISRKIELASEYVSSMESNQRAQRTSVARSEHNKLSEGRASASSETTSIASTGSQFSIITNIERDYARYYLWIYSFIFHFCCIVSLISISQIRSLIKICFIGAQRIFKASLAASSIFKTSLFAKFADSFALILDSRNLYLLDYLRSSFFFCVSENKENQSMFGANNLQLVDTAHKFAPIQISSFARKRRIGDSQKEGSIHGNERINASEYVSRKSVSTEIFYYTIYLTSTLIRVPMRVLNSLRVQGTVAANEKNEGAQRQQSMASLWRRDSFMMFASLSLLTFSQLIFNISSLFYKVITQGTYTVRDSLQTLIGTVSTLLSGTSGGEFILDWIAYLFLVEWSADLSATVPENYLNSFYITIMKFSRSIYCLNIYQFLYWNIESTKSSEINFFISFVNTNNNPLLSQLSSTRFPEAKYDVALNVSALSNIFSMQIERLFSITLELITNFVSSALSYSLASQFLQRRIRESYEIFLEKILAPDTDLLVRQKKGLIFWDIWADNLKIVAEDSSINISELTSLKEEQIKLLEKLQSYEIFGSGRKLPNVRSSVLRAHSARHNGILVGRAELIPFVLRDSVNLKSLWFSLKIKEENGLKHQSLQPHPGRYFRSAHRFACEVKERRSSVSKESNMVNKRILMERLIYKQKPLSKLAFYLLNLMTDSGLTSRPTRYEIKRRSETATSPSGAQLNKPKLAIANNGKTWGANQASFYQAGAFAAFSDLFIDLHPPKSFSQLNATYSLRASSTPAGAIGTIVCQIFSGIFTKQISRNLLIVGASGNQKSLLIQAIAGETELKIITDNAYRYSMVYQGVAVGIKLLRDVFDALALHTPCLFLLEDIHAIGERRPFLISDDENTKATESSFGSSNQTGLDEKNQIIYQLSKHVITHYQKPYRGDFSLLIPTNHFCFSLYSQRFASAQARKRNTLAPTNPMVTQTTEAALSGSGSFFSASESVNSANNKQKSDSIYASSLQLTSNQLLAPPATSPFSVFIKKESHSARRPQEVVREMPWSGFPGEQYSLINKSSYSIRVKVALLADMAIANLSVKLDMITDLLVIIDSVKGNRGFVVFATTQPSVLASLDPALRRPGRLDETIFVPLAVNAMMQNNSERAHVLADARPQQACEGTTWGLTSNLLSRWEIFKANLGPLQGALVGTQNVGFPKGISIDFSQSQLTQYSNIASDHFQFGTYFLQSSNNIQFYKQMSNWILYSSRESSQSKFDEITFFLTNLKNRMPRSGQGERSEEGREYVNAQANFDKTNIVRTNAIKTYQTLLSRSYFVVSQFMALARLRKRLPARFTRTLDNDLARKARYSAHRFANAHPVLVDYEQMDNTSLNQPKSLFAILYAPPCLFQKYLISFMAGKIGEIFYENSNYNGAVAALYSDKNFYKARLQRSSVTSSMSLQRSTTLYGIDKTWRYLTSFVMQFVQKRFLYNNKLAGALRSNLLFGNNSSLYELPSPPSTSILLPAKRSLNYKRSFYNQQMKVFNLKDGKMLTSNISINDRRLLHQQQRLVKRLYGIPIKEYFRSETIANRLTSFGNSAILFGQKTASEANVQKPTSMNWFYRNRILNRHRNYLTNQWWNGQLPEHNKETTLGSDIDWRFNFVESLGDIFIDFPDSFQYYNPRNRRWILTTGSWNFWYDYSQFILGDIYYNFIFDSFVKAYNILNDNREMLDFYASSVLSSESVSSRAIDTENSSFVANAQTQEIHLLKGIKRFYFEGAASRPSLAIKM</sequence>
<dbReference type="GO" id="GO:0005524">
    <property type="term" value="F:ATP binding"/>
    <property type="evidence" value="ECO:0007669"/>
    <property type="project" value="InterPro"/>
</dbReference>
<evidence type="ECO:0000256" key="2">
    <source>
        <dbReference type="SAM" id="MobiDB-lite"/>
    </source>
</evidence>
<dbReference type="Pfam" id="PF00004">
    <property type="entry name" value="AAA"/>
    <property type="match status" value="1"/>
</dbReference>
<feature type="coiled-coil region" evidence="1">
    <location>
        <begin position="1180"/>
        <end position="1218"/>
    </location>
</feature>
<dbReference type="InterPro" id="IPR003959">
    <property type="entry name" value="ATPase_AAA_core"/>
</dbReference>
<dbReference type="RefSeq" id="YP_009185044.1">
    <property type="nucleotide sequence ID" value="NC_028584.1"/>
</dbReference>
<evidence type="ECO:0000313" key="4">
    <source>
        <dbReference type="EMBL" id="ALO63273.1"/>
    </source>
</evidence>
<dbReference type="GeneID" id="26378836"/>
<gene>
    <name evidence="4" type="primary">ftsH</name>
</gene>
<organism evidence="4">
    <name type="scientific">Characiochloris acuminata</name>
    <dbReference type="NCBI Taxonomy" id="167768"/>
    <lineage>
        <taxon>Eukaryota</taxon>
        <taxon>Viridiplantae</taxon>
        <taxon>Chlorophyta</taxon>
        <taxon>core chlorophytes</taxon>
        <taxon>Chlorophyceae</taxon>
        <taxon>CS clade</taxon>
        <taxon>Chlamydomonadales</taxon>
        <taxon>Characiochloridaceae</taxon>
        <taxon>Characiochloris</taxon>
    </lineage>
</organism>
<evidence type="ECO:0000256" key="1">
    <source>
        <dbReference type="SAM" id="Coils"/>
    </source>
</evidence>
<dbReference type="PANTHER" id="PTHR23077:SF117">
    <property type="entry name" value="AAA+ ATPASE DOMAIN-CONTAINING PROTEIN"/>
    <property type="match status" value="1"/>
</dbReference>
<name>A0A0S2LPZ1_9CHLO</name>
<feature type="region of interest" description="Disordered" evidence="2">
    <location>
        <begin position="1609"/>
        <end position="1635"/>
    </location>
</feature>
<keyword evidence="4" id="KW-0131">Cell cycle</keyword>
<keyword evidence="1" id="KW-0175">Coiled coil</keyword>
<feature type="domain" description="ATPase AAA-type core" evidence="3">
    <location>
        <begin position="2502"/>
        <end position="2583"/>
    </location>
</feature>
<accession>A0A0S2LPZ1</accession>
<dbReference type="SUPFAM" id="SSF52540">
    <property type="entry name" value="P-loop containing nucleoside triphosphate hydrolases"/>
    <property type="match status" value="1"/>
</dbReference>
<proteinExistence type="predicted"/>
<protein>
    <submittedName>
        <fullName evidence="4">Cell division protein</fullName>
    </submittedName>
</protein>
<dbReference type="PANTHER" id="PTHR23077">
    <property type="entry name" value="AAA-FAMILY ATPASE"/>
    <property type="match status" value="1"/>
</dbReference>
<dbReference type="InterPro" id="IPR050168">
    <property type="entry name" value="AAA_ATPase_domain"/>
</dbReference>
<dbReference type="InterPro" id="IPR027417">
    <property type="entry name" value="P-loop_NTPase"/>
</dbReference>
<dbReference type="GO" id="GO:0016887">
    <property type="term" value="F:ATP hydrolysis activity"/>
    <property type="evidence" value="ECO:0007669"/>
    <property type="project" value="InterPro"/>
</dbReference>
<feature type="region of interest" description="Disordered" evidence="2">
    <location>
        <begin position="1754"/>
        <end position="1777"/>
    </location>
</feature>
<evidence type="ECO:0000259" key="3">
    <source>
        <dbReference type="Pfam" id="PF00004"/>
    </source>
</evidence>
<geneLocation type="chloroplast" evidence="4"/>
<keyword evidence="4" id="KW-0132">Cell division</keyword>
<dbReference type="GO" id="GO:0051301">
    <property type="term" value="P:cell division"/>
    <property type="evidence" value="ECO:0007669"/>
    <property type="project" value="UniProtKB-KW"/>
</dbReference>
<keyword evidence="4" id="KW-0150">Chloroplast</keyword>
<dbReference type="Gene3D" id="3.40.50.300">
    <property type="entry name" value="P-loop containing nucleotide triphosphate hydrolases"/>
    <property type="match status" value="2"/>
</dbReference>
<reference evidence="4" key="1">
    <citation type="journal article" date="2015" name="BMC Evol. Biol.">
        <title>Chloroplast phylogenomic analysis of chlorophyte green algae identifies a novel lineage sister to the Sphaeropleales (Chlorophyceae).</title>
        <authorList>
            <person name="Lemieux C."/>
            <person name="Vincent A.T."/>
            <person name="Labarre A."/>
            <person name="Otis C."/>
            <person name="Turmel M."/>
        </authorList>
    </citation>
    <scope>NUCLEOTIDE SEQUENCE</scope>
</reference>
<keyword evidence="4" id="KW-0934">Plastid</keyword>
<dbReference type="EMBL" id="KT625418">
    <property type="protein sequence ID" value="ALO63273.1"/>
    <property type="molecule type" value="Genomic_DNA"/>
</dbReference>